<gene>
    <name evidence="5" type="ORF">J5Y03_09255</name>
</gene>
<dbReference type="SUPFAM" id="SSF55729">
    <property type="entry name" value="Acyl-CoA N-acyltransferases (Nat)"/>
    <property type="match status" value="1"/>
</dbReference>
<comment type="caution">
    <text evidence="5">The sequence shown here is derived from an EMBL/GenBank/DDBJ whole genome shotgun (WGS) entry which is preliminary data.</text>
</comment>
<organism evidence="5 6">
    <name type="scientific">Gottfriedia endophytica</name>
    <dbReference type="NCBI Taxonomy" id="2820819"/>
    <lineage>
        <taxon>Bacteria</taxon>
        <taxon>Bacillati</taxon>
        <taxon>Bacillota</taxon>
        <taxon>Bacilli</taxon>
        <taxon>Bacillales</taxon>
        <taxon>Bacillaceae</taxon>
        <taxon>Gottfriedia</taxon>
    </lineage>
</organism>
<evidence type="ECO:0000313" key="6">
    <source>
        <dbReference type="Proteomes" id="UP000682134"/>
    </source>
</evidence>
<evidence type="ECO:0000259" key="4">
    <source>
        <dbReference type="PROSITE" id="PS51186"/>
    </source>
</evidence>
<sequence length="184" mass="21529">MTRNLVSKRVVLREIKEKDWVDVHKYASNEIVCQFQPWGPNTEIESKTFVKEAIEDAEKEPRTRFVFAIIEKKNEIMIGSVEFNIRDVRNRTGEIGYIVNPDYWGKGFATEAANLILAFGFQHFNLHRIYATCDPRNIASSKVLEKICMTKEGRLREDLLLKEGWRDSLLYSILEQEWTEVVNN</sequence>
<evidence type="ECO:0000256" key="1">
    <source>
        <dbReference type="ARBA" id="ARBA00022679"/>
    </source>
</evidence>
<dbReference type="CDD" id="cd04301">
    <property type="entry name" value="NAT_SF"/>
    <property type="match status" value="1"/>
</dbReference>
<dbReference type="EMBL" id="JAGIYQ010000005">
    <property type="protein sequence ID" value="MBP0725373.1"/>
    <property type="molecule type" value="Genomic_DNA"/>
</dbReference>
<dbReference type="RefSeq" id="WP_209404866.1">
    <property type="nucleotide sequence ID" value="NZ_JAGIYQ010000005.1"/>
</dbReference>
<name>A0A940SKL2_9BACI</name>
<accession>A0A940SKL2</accession>
<dbReference type="Pfam" id="PF13302">
    <property type="entry name" value="Acetyltransf_3"/>
    <property type="match status" value="1"/>
</dbReference>
<keyword evidence="6" id="KW-1185">Reference proteome</keyword>
<dbReference type="InterPro" id="IPR000182">
    <property type="entry name" value="GNAT_dom"/>
</dbReference>
<feature type="domain" description="N-acetyltransferase" evidence="4">
    <location>
        <begin position="10"/>
        <end position="176"/>
    </location>
</feature>
<dbReference type="InterPro" id="IPR016181">
    <property type="entry name" value="Acyl_CoA_acyltransferase"/>
</dbReference>
<dbReference type="GO" id="GO:0016747">
    <property type="term" value="F:acyltransferase activity, transferring groups other than amino-acyl groups"/>
    <property type="evidence" value="ECO:0007669"/>
    <property type="project" value="InterPro"/>
</dbReference>
<evidence type="ECO:0000256" key="2">
    <source>
        <dbReference type="ARBA" id="ARBA00023315"/>
    </source>
</evidence>
<reference evidence="5" key="1">
    <citation type="submission" date="2021-04" db="EMBL/GenBank/DDBJ databases">
        <title>Genome seq and assembly of Bacillus sp.</title>
        <authorList>
            <person name="Chhetri G."/>
        </authorList>
    </citation>
    <scope>NUCLEOTIDE SEQUENCE</scope>
    <source>
        <strain evidence="5">RG28</strain>
    </source>
</reference>
<evidence type="ECO:0000313" key="5">
    <source>
        <dbReference type="EMBL" id="MBP0725373.1"/>
    </source>
</evidence>
<protein>
    <submittedName>
        <fullName evidence="5">GNAT family N-acetyltransferase</fullName>
    </submittedName>
</protein>
<dbReference type="PROSITE" id="PS51186">
    <property type="entry name" value="GNAT"/>
    <property type="match status" value="1"/>
</dbReference>
<proteinExistence type="inferred from homology"/>
<dbReference type="InterPro" id="IPR051531">
    <property type="entry name" value="N-acetyltransferase"/>
</dbReference>
<comment type="similarity">
    <text evidence="3">Belongs to the acetyltransferase family. RimJ subfamily.</text>
</comment>
<dbReference type="AlphaFoldDB" id="A0A940SKL2"/>
<dbReference type="PANTHER" id="PTHR43792">
    <property type="entry name" value="GNAT FAMILY, PUTATIVE (AFU_ORTHOLOGUE AFUA_3G00765)-RELATED-RELATED"/>
    <property type="match status" value="1"/>
</dbReference>
<dbReference type="Gene3D" id="3.40.630.30">
    <property type="match status" value="1"/>
</dbReference>
<keyword evidence="2" id="KW-0012">Acyltransferase</keyword>
<dbReference type="PANTHER" id="PTHR43792:SF8">
    <property type="entry name" value="[RIBOSOMAL PROTEIN US5]-ALANINE N-ACETYLTRANSFERASE"/>
    <property type="match status" value="1"/>
</dbReference>
<keyword evidence="1" id="KW-0808">Transferase</keyword>
<evidence type="ECO:0000256" key="3">
    <source>
        <dbReference type="ARBA" id="ARBA00038502"/>
    </source>
</evidence>
<dbReference type="Proteomes" id="UP000682134">
    <property type="component" value="Unassembled WGS sequence"/>
</dbReference>